<comment type="caution">
    <text evidence="1">The sequence shown here is derived from an EMBL/GenBank/DDBJ whole genome shotgun (WGS) entry which is preliminary data.</text>
</comment>
<dbReference type="Proteomes" id="UP000222460">
    <property type="component" value="Unassembled WGS sequence"/>
</dbReference>
<proteinExistence type="predicted"/>
<protein>
    <submittedName>
        <fullName evidence="1">Uncharacterized protein</fullName>
    </submittedName>
</protein>
<dbReference type="EMBL" id="PDKZ01000002">
    <property type="protein sequence ID" value="PHH44117.1"/>
    <property type="molecule type" value="Genomic_DNA"/>
</dbReference>
<reference evidence="2" key="1">
    <citation type="submission" date="2017-10" db="EMBL/GenBank/DDBJ databases">
        <title>FDA dAtabase for Regulatory Grade micrObial Sequences (FDA-ARGOS): Supporting development and validation of Infectious Disease Dx tests.</title>
        <authorList>
            <person name="Goldberg B."/>
            <person name="Campos J."/>
            <person name="Tallon L."/>
            <person name="Sadzewicz L."/>
            <person name="Ott S."/>
            <person name="Zhao X."/>
            <person name="Nagaraj S."/>
            <person name="Vavikolanu K."/>
            <person name="Aluvathingal J."/>
            <person name="Nadendla S."/>
            <person name="Geyer C."/>
            <person name="Sichtig H."/>
        </authorList>
    </citation>
    <scope>NUCLEOTIDE SEQUENCE [LARGE SCALE GENOMIC DNA]</scope>
    <source>
        <strain evidence="2">FDAARGOS_376</strain>
    </source>
</reference>
<evidence type="ECO:0000313" key="1">
    <source>
        <dbReference type="EMBL" id="PHH44117.1"/>
    </source>
</evidence>
<gene>
    <name evidence="1" type="ORF">CRX57_24235</name>
</gene>
<organism evidence="1 2">
    <name type="scientific">Pseudomonas putida</name>
    <name type="common">Arthrobacter siderocapsulatus</name>
    <dbReference type="NCBI Taxonomy" id="303"/>
    <lineage>
        <taxon>Bacteria</taxon>
        <taxon>Pseudomonadati</taxon>
        <taxon>Pseudomonadota</taxon>
        <taxon>Gammaproteobacteria</taxon>
        <taxon>Pseudomonadales</taxon>
        <taxon>Pseudomonadaceae</taxon>
        <taxon>Pseudomonas</taxon>
    </lineage>
</organism>
<name>A0A2C5WDZ8_PSEPU</name>
<evidence type="ECO:0000313" key="2">
    <source>
        <dbReference type="Proteomes" id="UP000222460"/>
    </source>
</evidence>
<accession>A0A2C5WDZ8</accession>
<sequence>MVRPSGCKATHVTCIYPRVGGLHDLHMQSSGGLSGANYSEAINGLLMSFLAVLRSLTEQVAAGVRPMIESVSTPLAFERVCGQA</sequence>
<dbReference type="AlphaFoldDB" id="A0A2C5WDZ8"/>